<accession>A0ABP9CBA2</accession>
<dbReference type="EMBL" id="BAABJE010000030">
    <property type="protein sequence ID" value="GAA4806312.1"/>
    <property type="molecule type" value="Genomic_DNA"/>
</dbReference>
<proteinExistence type="predicted"/>
<evidence type="ECO:0000256" key="2">
    <source>
        <dbReference type="SAM" id="Phobius"/>
    </source>
</evidence>
<gene>
    <name evidence="3" type="ORF">GCM10023307_36090</name>
</gene>
<organism evidence="3 4">
    <name type="scientific">Lysobacter hankyongensis</name>
    <dbReference type="NCBI Taxonomy" id="1176535"/>
    <lineage>
        <taxon>Bacteria</taxon>
        <taxon>Pseudomonadati</taxon>
        <taxon>Pseudomonadota</taxon>
        <taxon>Gammaproteobacteria</taxon>
        <taxon>Lysobacterales</taxon>
        <taxon>Lysobacteraceae</taxon>
        <taxon>Lysobacter</taxon>
    </lineage>
</organism>
<feature type="region of interest" description="Disordered" evidence="1">
    <location>
        <begin position="102"/>
        <end position="169"/>
    </location>
</feature>
<keyword evidence="2" id="KW-1133">Transmembrane helix</keyword>
<evidence type="ECO:0000313" key="4">
    <source>
        <dbReference type="Proteomes" id="UP001499959"/>
    </source>
</evidence>
<feature type="transmembrane region" description="Helical" evidence="2">
    <location>
        <begin position="82"/>
        <end position="103"/>
    </location>
</feature>
<reference evidence="4" key="1">
    <citation type="journal article" date="2019" name="Int. J. Syst. Evol. Microbiol.">
        <title>The Global Catalogue of Microorganisms (GCM) 10K type strain sequencing project: providing services to taxonomists for standard genome sequencing and annotation.</title>
        <authorList>
            <consortium name="The Broad Institute Genomics Platform"/>
            <consortium name="The Broad Institute Genome Sequencing Center for Infectious Disease"/>
            <person name="Wu L."/>
            <person name="Ma J."/>
        </authorList>
    </citation>
    <scope>NUCLEOTIDE SEQUENCE [LARGE SCALE GENOMIC DNA]</scope>
    <source>
        <strain evidence="4">JCM 18204</strain>
    </source>
</reference>
<feature type="compositionally biased region" description="Polar residues" evidence="1">
    <location>
        <begin position="104"/>
        <end position="114"/>
    </location>
</feature>
<keyword evidence="2" id="KW-0472">Membrane</keyword>
<keyword evidence="2" id="KW-0812">Transmembrane</keyword>
<evidence type="ECO:0008006" key="5">
    <source>
        <dbReference type="Google" id="ProtNLM"/>
    </source>
</evidence>
<evidence type="ECO:0000313" key="3">
    <source>
        <dbReference type="EMBL" id="GAA4806312.1"/>
    </source>
</evidence>
<dbReference type="Proteomes" id="UP001499959">
    <property type="component" value="Unassembled WGS sequence"/>
</dbReference>
<name>A0ABP9CBA2_9GAMM</name>
<evidence type="ECO:0000256" key="1">
    <source>
        <dbReference type="SAM" id="MobiDB-lite"/>
    </source>
</evidence>
<keyword evidence="4" id="KW-1185">Reference proteome</keyword>
<sequence length="169" mass="18075">MRASSGGGADRVPRACMGPRLKAASLAARPCGVKPFSLRPAGWPDSCRSVFRAGMVPGTAKNPPILRRMRPIPTMKSFRRPAFVLVPLALAAALLAVVGSVAAQSNTGSPPAKTNNDEADKAKAEADKRQADDAARAEAARKAEARKPKRDQNGDRKHPERELEEEEDI</sequence>
<comment type="caution">
    <text evidence="3">The sequence shown here is derived from an EMBL/GenBank/DDBJ whole genome shotgun (WGS) entry which is preliminary data.</text>
</comment>
<protein>
    <recommendedName>
        <fullName evidence="5">Transmembrane protein</fullName>
    </recommendedName>
</protein>
<feature type="compositionally biased region" description="Basic and acidic residues" evidence="1">
    <location>
        <begin position="115"/>
        <end position="161"/>
    </location>
</feature>